<evidence type="ECO:0000256" key="6">
    <source>
        <dbReference type="SAM" id="MobiDB-lite"/>
    </source>
</evidence>
<evidence type="ECO:0000256" key="1">
    <source>
        <dbReference type="ARBA" id="ARBA00004123"/>
    </source>
</evidence>
<reference evidence="9" key="3">
    <citation type="submission" date="2015-06" db="UniProtKB">
        <authorList>
            <consortium name="EnsemblMetazoa"/>
        </authorList>
    </citation>
    <scope>IDENTIFICATION</scope>
</reference>
<dbReference type="FunFam" id="3.30.70.330:FF:000182">
    <property type="entry name" value="RNA-binding motif protein 28"/>
    <property type="match status" value="1"/>
</dbReference>
<evidence type="ECO:0000259" key="7">
    <source>
        <dbReference type="PROSITE" id="PS50102"/>
    </source>
</evidence>
<dbReference type="SMART" id="SM00361">
    <property type="entry name" value="RRM_1"/>
    <property type="match status" value="2"/>
</dbReference>
<feature type="domain" description="RRM" evidence="7">
    <location>
        <begin position="149"/>
        <end position="228"/>
    </location>
</feature>
<proteinExistence type="predicted"/>
<evidence type="ECO:0000313" key="10">
    <source>
        <dbReference type="Proteomes" id="UP000014760"/>
    </source>
</evidence>
<dbReference type="InterPro" id="IPR003954">
    <property type="entry name" value="RRM_euk-type"/>
</dbReference>
<feature type="compositionally biased region" description="Basic and acidic residues" evidence="6">
    <location>
        <begin position="353"/>
        <end position="375"/>
    </location>
</feature>
<name>R7UBB2_CAPTE</name>
<dbReference type="EMBL" id="KB303020">
    <property type="protein sequence ID" value="ELU03655.1"/>
    <property type="molecule type" value="Genomic_DNA"/>
</dbReference>
<dbReference type="GO" id="GO:0005730">
    <property type="term" value="C:nucleolus"/>
    <property type="evidence" value="ECO:0007669"/>
    <property type="project" value="TreeGrafter"/>
</dbReference>
<keyword evidence="10" id="KW-1185">Reference proteome</keyword>
<feature type="region of interest" description="Disordered" evidence="6">
    <location>
        <begin position="270"/>
        <end position="376"/>
    </location>
</feature>
<dbReference type="InterPro" id="IPR012677">
    <property type="entry name" value="Nucleotide-bd_a/b_plait_sf"/>
</dbReference>
<reference evidence="8 10" key="2">
    <citation type="journal article" date="2013" name="Nature">
        <title>Insights into bilaterian evolution from three spiralian genomes.</title>
        <authorList>
            <person name="Simakov O."/>
            <person name="Marletaz F."/>
            <person name="Cho S.J."/>
            <person name="Edsinger-Gonzales E."/>
            <person name="Havlak P."/>
            <person name="Hellsten U."/>
            <person name="Kuo D.H."/>
            <person name="Larsson T."/>
            <person name="Lv J."/>
            <person name="Arendt D."/>
            <person name="Savage R."/>
            <person name="Osoegawa K."/>
            <person name="de Jong P."/>
            <person name="Grimwood J."/>
            <person name="Chapman J.A."/>
            <person name="Shapiro H."/>
            <person name="Aerts A."/>
            <person name="Otillar R.P."/>
            <person name="Terry A.Y."/>
            <person name="Boore J.L."/>
            <person name="Grigoriev I.V."/>
            <person name="Lindberg D.R."/>
            <person name="Seaver E.C."/>
            <person name="Weisblat D.A."/>
            <person name="Putnam N.H."/>
            <person name="Rokhsar D.S."/>
        </authorList>
    </citation>
    <scope>NUCLEOTIDE SEQUENCE</scope>
    <source>
        <strain evidence="8 10">I ESC-2004</strain>
    </source>
</reference>
<dbReference type="STRING" id="283909.R7UBB2"/>
<dbReference type="AlphaFoldDB" id="R7UBB2"/>
<dbReference type="HOGENOM" id="CLU_011608_2_0_1"/>
<dbReference type="FunCoup" id="R7UBB2">
    <property type="interactions" value="1686"/>
</dbReference>
<keyword evidence="3 5" id="KW-0694">RNA-binding</keyword>
<dbReference type="CDD" id="cd12416">
    <property type="entry name" value="RRM4_RBM28_like"/>
    <property type="match status" value="1"/>
</dbReference>
<dbReference type="SUPFAM" id="SSF54928">
    <property type="entry name" value="RNA-binding domain, RBD"/>
    <property type="match status" value="3"/>
</dbReference>
<keyword evidence="2" id="KW-0677">Repeat</keyword>
<protein>
    <recommendedName>
        <fullName evidence="7">RRM domain-containing protein</fullName>
    </recommendedName>
</protein>
<comment type="subcellular location">
    <subcellularLocation>
        <location evidence="1">Nucleus</location>
    </subcellularLocation>
</comment>
<dbReference type="OrthoDB" id="3945418at2759"/>
<dbReference type="CDD" id="cd12415">
    <property type="entry name" value="RRM3_RBM28_like"/>
    <property type="match status" value="1"/>
</dbReference>
<dbReference type="Gene3D" id="3.30.70.330">
    <property type="match status" value="4"/>
</dbReference>
<dbReference type="InterPro" id="IPR051945">
    <property type="entry name" value="RRM_MRD1_RNA_proc_ribogen"/>
</dbReference>
<feature type="compositionally biased region" description="Basic and acidic residues" evidence="6">
    <location>
        <begin position="44"/>
        <end position="66"/>
    </location>
</feature>
<evidence type="ECO:0000256" key="3">
    <source>
        <dbReference type="ARBA" id="ARBA00022884"/>
    </source>
</evidence>
<evidence type="ECO:0000256" key="5">
    <source>
        <dbReference type="PROSITE-ProRule" id="PRU00176"/>
    </source>
</evidence>
<evidence type="ECO:0000313" key="8">
    <source>
        <dbReference type="EMBL" id="ELU03655.1"/>
    </source>
</evidence>
<feature type="region of interest" description="Disordered" evidence="6">
    <location>
        <begin position="44"/>
        <end position="87"/>
    </location>
</feature>
<gene>
    <name evidence="8" type="ORF">CAPTEDRAFT_219142</name>
</gene>
<dbReference type="Proteomes" id="UP000014760">
    <property type="component" value="Unassembled WGS sequence"/>
</dbReference>
<dbReference type="SMART" id="SM00360">
    <property type="entry name" value="RRM"/>
    <property type="match status" value="3"/>
</dbReference>
<evidence type="ECO:0000313" key="9">
    <source>
        <dbReference type="EnsemblMetazoa" id="CapteP219142"/>
    </source>
</evidence>
<feature type="region of interest" description="Disordered" evidence="6">
    <location>
        <begin position="688"/>
        <end position="745"/>
    </location>
</feature>
<feature type="domain" description="RRM" evidence="7">
    <location>
        <begin position="530"/>
        <end position="622"/>
    </location>
</feature>
<feature type="compositionally biased region" description="Acidic residues" evidence="6">
    <location>
        <begin position="291"/>
        <end position="352"/>
    </location>
</feature>
<dbReference type="PROSITE" id="PS50102">
    <property type="entry name" value="RRM"/>
    <property type="match status" value="4"/>
</dbReference>
<dbReference type="EMBL" id="AMQN01001501">
    <property type="status" value="NOT_ANNOTATED_CDS"/>
    <property type="molecule type" value="Genomic_DNA"/>
</dbReference>
<dbReference type="InterPro" id="IPR000504">
    <property type="entry name" value="RRM_dom"/>
</dbReference>
<feature type="compositionally biased region" description="Basic residues" evidence="6">
    <location>
        <begin position="730"/>
        <end position="739"/>
    </location>
</feature>
<dbReference type="PANTHER" id="PTHR48039:SF5">
    <property type="entry name" value="RNA-BINDING PROTEIN 28"/>
    <property type="match status" value="1"/>
</dbReference>
<dbReference type="CDD" id="cd12414">
    <property type="entry name" value="RRM2_RBM28_like"/>
    <property type="match status" value="1"/>
</dbReference>
<dbReference type="InterPro" id="IPR035979">
    <property type="entry name" value="RBD_domain_sf"/>
</dbReference>
<dbReference type="OMA" id="FTHRHAL"/>
<evidence type="ECO:0000256" key="2">
    <source>
        <dbReference type="ARBA" id="ARBA00022737"/>
    </source>
</evidence>
<dbReference type="GO" id="GO:0003729">
    <property type="term" value="F:mRNA binding"/>
    <property type="evidence" value="ECO:0007669"/>
    <property type="project" value="TreeGrafter"/>
</dbReference>
<feature type="compositionally biased region" description="Basic residues" evidence="6">
    <location>
        <begin position="688"/>
        <end position="701"/>
    </location>
</feature>
<organism evidence="8">
    <name type="scientific">Capitella teleta</name>
    <name type="common">Polychaete worm</name>
    <dbReference type="NCBI Taxonomy" id="283909"/>
    <lineage>
        <taxon>Eukaryota</taxon>
        <taxon>Metazoa</taxon>
        <taxon>Spiralia</taxon>
        <taxon>Lophotrochozoa</taxon>
        <taxon>Annelida</taxon>
        <taxon>Polychaeta</taxon>
        <taxon>Sedentaria</taxon>
        <taxon>Scolecida</taxon>
        <taxon>Capitellidae</taxon>
        <taxon>Capitella</taxon>
    </lineage>
</organism>
<accession>R7UBB2</accession>
<sequence length="774" mass="87032">MSIQLPESGKSRGIGFVTFSTFEDAKEALDTVKKVNGQQILSEYAKKRETEKRKKGARDDSEKQSDDENDEEKPTKSKKPKRFQAPLDPMKCRVTINGLPLSATERQIEKAATAAKVTENVFIDRRISGQKIRAVHGVATQASPSSKVSRIIVRNLSFKCTEDILREKFQKFGKILEVKIPLKGDKAKNTMKGFAFVQFETVEEAQAALEMNAQQILNRPVAVDWCIGKTKFVQANVASVKEAKEDSTIEKTVNKEKKKKEKKKIENGGMKVYNYGEGMIPGGEDDKNEKEDEEVEEDESESEEEEDEESEEMEESEQEVEEEEEVDSDDEMEIEEDDSNDNDDDEDEDVSDEKEGKTKTKKKDVSGKSDTEEGRTLFVRNLSFESEEEDMYELFSELGDVVYCRITMNKETGKSRGTGFVQYSSKEDADKCLEVANDPGPNGGLMLDERELKVSVALSKDKVGKVVEKRKESEKEKPDKRNLQLAREGLIRAGTKDAEGVSATDMAKRQKLQMVFRTKLKNDNIFISPTRICIHNLPPTLEDAKLKKLIFRQIKEPLAKITECRVMRDMDRLNTAGKGKSRGYAFVNFEAHEHALKALRTLNNNPAVFTDIKRPIVEFSLENKLVLTAKQKRQDRSKAKAEALTTGQGVYTDKKKKEKKEKKEAVVALAPAPSSGVVAEMKKLKKGLPSHWGPKIRHKARTPQVTAPKKKEKKIRTTAIKEDGGTVPAKKGKSSRKKGAASSDDIDVLIGKYKNSISSSINAKKKKSDSKWFD</sequence>
<dbReference type="Pfam" id="PF00076">
    <property type="entry name" value="RRM_1"/>
    <property type="match status" value="4"/>
</dbReference>
<dbReference type="EnsemblMetazoa" id="CapteT219142">
    <property type="protein sequence ID" value="CapteP219142"/>
    <property type="gene ID" value="CapteG219142"/>
</dbReference>
<dbReference type="PANTHER" id="PTHR48039">
    <property type="entry name" value="RNA-BINDING MOTIF PROTEIN 14B"/>
    <property type="match status" value="1"/>
</dbReference>
<evidence type="ECO:0000256" key="4">
    <source>
        <dbReference type="ARBA" id="ARBA00023242"/>
    </source>
</evidence>
<feature type="domain" description="RRM" evidence="7">
    <location>
        <begin position="1"/>
        <end position="47"/>
    </location>
</feature>
<feature type="domain" description="RRM" evidence="7">
    <location>
        <begin position="375"/>
        <end position="459"/>
    </location>
</feature>
<reference evidence="10" key="1">
    <citation type="submission" date="2012-12" db="EMBL/GenBank/DDBJ databases">
        <authorList>
            <person name="Hellsten U."/>
            <person name="Grimwood J."/>
            <person name="Chapman J.A."/>
            <person name="Shapiro H."/>
            <person name="Aerts A."/>
            <person name="Otillar R.P."/>
            <person name="Terry A.Y."/>
            <person name="Boore J.L."/>
            <person name="Simakov O."/>
            <person name="Marletaz F."/>
            <person name="Cho S.-J."/>
            <person name="Edsinger-Gonzales E."/>
            <person name="Havlak P."/>
            <person name="Kuo D.-H."/>
            <person name="Larsson T."/>
            <person name="Lv J."/>
            <person name="Arendt D."/>
            <person name="Savage R."/>
            <person name="Osoegawa K."/>
            <person name="de Jong P."/>
            <person name="Lindberg D.R."/>
            <person name="Seaver E.C."/>
            <person name="Weisblat D.A."/>
            <person name="Putnam N.H."/>
            <person name="Grigoriev I.V."/>
            <person name="Rokhsar D.S."/>
        </authorList>
    </citation>
    <scope>NUCLEOTIDE SEQUENCE</scope>
    <source>
        <strain evidence="10">I ESC-2004</strain>
    </source>
</reference>
<keyword evidence="4" id="KW-0539">Nucleus</keyword>